<comment type="caution">
    <text evidence="3">The sequence shown here is derived from an EMBL/GenBank/DDBJ whole genome shotgun (WGS) entry which is preliminary data.</text>
</comment>
<evidence type="ECO:0000259" key="2">
    <source>
        <dbReference type="Pfam" id="PF17289"/>
    </source>
</evidence>
<name>A0A1V4T1J5_9GAMM</name>
<evidence type="ECO:0000256" key="1">
    <source>
        <dbReference type="ARBA" id="ARBA00022612"/>
    </source>
</evidence>
<keyword evidence="4" id="KW-1185">Reference proteome</keyword>
<proteinExistence type="predicted"/>
<gene>
    <name evidence="3" type="ORF">BTE48_16215</name>
</gene>
<dbReference type="AlphaFoldDB" id="A0A1V4T1J5"/>
<keyword evidence="1" id="KW-1188">Viral release from host cell</keyword>
<dbReference type="Pfam" id="PF17289">
    <property type="entry name" value="Terminase_6C"/>
    <property type="match status" value="1"/>
</dbReference>
<dbReference type="Proteomes" id="UP000191418">
    <property type="component" value="Unassembled WGS sequence"/>
</dbReference>
<reference evidence="3 4" key="1">
    <citation type="submission" date="2017-01" db="EMBL/GenBank/DDBJ databases">
        <title>Genome Sequencing of a Marine Spirillum, Oceanospirillum multiglobuliferum ATCC 33336, from Japan.</title>
        <authorList>
            <person name="Carney J.G."/>
            <person name="Trachtenberg A.M."/>
            <person name="Rheaume B.A."/>
            <person name="Linnane J.D."/>
            <person name="Pitts N.L."/>
            <person name="Mykles D.L."/>
            <person name="Maclea K.S."/>
        </authorList>
    </citation>
    <scope>NUCLEOTIDE SEQUENCE [LARGE SCALE GENOMIC DNA]</scope>
    <source>
        <strain evidence="3 4">ATCC 33336</strain>
    </source>
</reference>
<evidence type="ECO:0000313" key="4">
    <source>
        <dbReference type="Proteomes" id="UP000191418"/>
    </source>
</evidence>
<dbReference type="InterPro" id="IPR035421">
    <property type="entry name" value="Terminase_6C"/>
</dbReference>
<feature type="domain" description="Terminase large subunit gp17-like C-terminal" evidence="2">
    <location>
        <begin position="50"/>
        <end position="188"/>
    </location>
</feature>
<accession>A0A1V4T1J5</accession>
<dbReference type="Gene3D" id="3.30.420.280">
    <property type="match status" value="1"/>
</dbReference>
<protein>
    <recommendedName>
        <fullName evidence="2">Terminase large subunit gp17-like C-terminal domain-containing protein</fullName>
    </recommendedName>
</protein>
<organism evidence="3 4">
    <name type="scientific">Oceanospirillum multiglobuliferum</name>
    <dbReference type="NCBI Taxonomy" id="64969"/>
    <lineage>
        <taxon>Bacteria</taxon>
        <taxon>Pseudomonadati</taxon>
        <taxon>Pseudomonadota</taxon>
        <taxon>Gammaproteobacteria</taxon>
        <taxon>Oceanospirillales</taxon>
        <taxon>Oceanospirillaceae</taxon>
        <taxon>Oceanospirillum</taxon>
    </lineage>
</organism>
<sequence>MFYDRTIKGLWVSGEGVVYPDFDITKHLIPEIDENGNHFPYWNCDEYIVGCDWGYSHYGSILVLGRIGDNWYLVEEHAEQYKEIDYWVDIALNITNRYGYIPFYCDSARPEHVDRFSREGINAINADKSVMSGIEHVAKLIKSDNFYIIKHDKELHILKELYAYAWNESTGLPIKENDDCLDALRYALYTHCYNPIEISNQSIFK</sequence>
<evidence type="ECO:0000313" key="3">
    <source>
        <dbReference type="EMBL" id="OPX54059.1"/>
    </source>
</evidence>
<dbReference type="EMBL" id="MTSM01000070">
    <property type="protein sequence ID" value="OPX54059.1"/>
    <property type="molecule type" value="Genomic_DNA"/>
</dbReference>